<evidence type="ECO:0000259" key="1">
    <source>
        <dbReference type="Pfam" id="PF13476"/>
    </source>
</evidence>
<evidence type="ECO:0000313" key="2">
    <source>
        <dbReference type="EMBL" id="KKK69154.1"/>
    </source>
</evidence>
<dbReference type="GO" id="GO:0006302">
    <property type="term" value="P:double-strand break repair"/>
    <property type="evidence" value="ECO:0007669"/>
    <property type="project" value="InterPro"/>
</dbReference>
<feature type="domain" description="Rad50/SbcC-type AAA" evidence="1">
    <location>
        <begin position="3"/>
        <end position="300"/>
    </location>
</feature>
<dbReference type="EMBL" id="LAZR01058791">
    <property type="protein sequence ID" value="KKK69154.1"/>
    <property type="molecule type" value="Genomic_DNA"/>
</dbReference>
<dbReference type="InterPro" id="IPR027417">
    <property type="entry name" value="P-loop_NTPase"/>
</dbReference>
<dbReference type="AlphaFoldDB" id="A0A0F8ZRX5"/>
<dbReference type="GO" id="GO:0016887">
    <property type="term" value="F:ATP hydrolysis activity"/>
    <property type="evidence" value="ECO:0007669"/>
    <property type="project" value="InterPro"/>
</dbReference>
<feature type="non-terminal residue" evidence="2">
    <location>
        <position position="1"/>
    </location>
</feature>
<dbReference type="InterPro" id="IPR038729">
    <property type="entry name" value="Rad50/SbcC_AAA"/>
</dbReference>
<organism evidence="2">
    <name type="scientific">marine sediment metagenome</name>
    <dbReference type="NCBI Taxonomy" id="412755"/>
    <lineage>
        <taxon>unclassified sequences</taxon>
        <taxon>metagenomes</taxon>
        <taxon>ecological metagenomes</taxon>
    </lineage>
</organism>
<dbReference type="Gene3D" id="3.40.50.300">
    <property type="entry name" value="P-loop containing nucleotide triphosphate hydrolases"/>
    <property type="match status" value="1"/>
</dbReference>
<reference evidence="2" key="1">
    <citation type="journal article" date="2015" name="Nature">
        <title>Complex archaea that bridge the gap between prokaryotes and eukaryotes.</title>
        <authorList>
            <person name="Spang A."/>
            <person name="Saw J.H."/>
            <person name="Jorgensen S.L."/>
            <person name="Zaremba-Niedzwiedzka K."/>
            <person name="Martijn J."/>
            <person name="Lind A.E."/>
            <person name="van Eijk R."/>
            <person name="Schleper C."/>
            <person name="Guy L."/>
            <person name="Ettema T.J."/>
        </authorList>
    </citation>
    <scope>NUCLEOTIDE SEQUENCE</scope>
</reference>
<dbReference type="SUPFAM" id="SSF52540">
    <property type="entry name" value="P-loop containing nucleoside triphosphate hydrolases"/>
    <property type="match status" value="1"/>
</dbReference>
<comment type="caution">
    <text evidence="2">The sequence shown here is derived from an EMBL/GenBank/DDBJ whole genome shotgun (WGS) entry which is preliminary data.</text>
</comment>
<dbReference type="Pfam" id="PF13476">
    <property type="entry name" value="AAA_23"/>
    <property type="match status" value="1"/>
</dbReference>
<gene>
    <name evidence="2" type="ORF">LCGC14_2936870</name>
</gene>
<protein>
    <recommendedName>
        <fullName evidence="1">Rad50/SbcC-type AAA domain-containing protein</fullName>
    </recommendedName>
</protein>
<accession>A0A0F8ZRX5</accession>
<proteinExistence type="predicted"/>
<name>A0A0F8ZRX5_9ZZZZ</name>
<sequence length="325" mass="36990">IHKDLCFTLHPRLNVFVGPTDGGKSAFVRAMRWALLNIPLGDQFVRYKTDEAIVTIRWEDLSILKRSKGTGINRITYEHGQVDLDYNQFGRDIPDTIVQALGLAPTELSGEQYHLSFGMQMEPAFMLAGWTGAARSAVLDGLCGNDLVVSIVKSLNKDVQKFGRDRNGSQERIKEHQNELAQFKTLDDDVRKLQQVEALMVEFEASDKILCQIDHDLTLAEDSIEWVETRDKILDGLKEIPEVDHDPIEKMLDDLDRVEKVLKKCLDYREYDRDKREAEVENKGIEKLARIELEDLLKECKTCPLCFGELTSKCIEGMLADAVSF</sequence>